<dbReference type="InterPro" id="IPR011335">
    <property type="entry name" value="Restrct_endonuc-II-like"/>
</dbReference>
<evidence type="ECO:0000313" key="2">
    <source>
        <dbReference type="EMBL" id="ORW62815.1"/>
    </source>
</evidence>
<organism evidence="2 3">
    <name type="scientific">Mycobacterium riyadhense</name>
    <dbReference type="NCBI Taxonomy" id="486698"/>
    <lineage>
        <taxon>Bacteria</taxon>
        <taxon>Bacillati</taxon>
        <taxon>Actinomycetota</taxon>
        <taxon>Actinomycetes</taxon>
        <taxon>Mycobacteriales</taxon>
        <taxon>Mycobacteriaceae</taxon>
        <taxon>Mycobacterium</taxon>
    </lineage>
</organism>
<sequence length="282" mass="32066">MRSPFIGSEAVRNGSLRPHQLRSGYTRVFPDVYIPRTHQELTLREKAVAGWLWSHRQGVLAGLTAASWHGSKWIDEHLPMELIWSNARPPRGIQTFDVTLQPNEFYLVNGLPVTTPQRTAYDIGRRKPIGTAIAYLDALMGATGVKAHEVAEIAEQHLDSALELVDTGSQSLKETWLRLLLIRAGLPRPKIQIPVLTKDGAQVYYLDMGWEGLKVAVEYDGEHHRLNRGQYTRDVRRSEALERLGWLIIRVVVTDRPGEIIRRVRDALEFRASKLRTDRDLA</sequence>
<evidence type="ECO:0000259" key="1">
    <source>
        <dbReference type="Pfam" id="PF04480"/>
    </source>
</evidence>
<dbReference type="InterPro" id="IPR007569">
    <property type="entry name" value="DUF559"/>
</dbReference>
<dbReference type="RefSeq" id="WP_085252849.1">
    <property type="nucleotide sequence ID" value="NZ_CAJMWJ010000001.1"/>
</dbReference>
<dbReference type="AlphaFoldDB" id="A0A1X2BGM2"/>
<dbReference type="EMBL" id="LQPQ01000224">
    <property type="protein sequence ID" value="ORW62815.1"/>
    <property type="molecule type" value="Genomic_DNA"/>
</dbReference>
<feature type="domain" description="DUF559" evidence="1">
    <location>
        <begin position="203"/>
        <end position="251"/>
    </location>
</feature>
<dbReference type="Proteomes" id="UP000193087">
    <property type="component" value="Unassembled WGS sequence"/>
</dbReference>
<dbReference type="GeneID" id="93496311"/>
<accession>A0A1X2BGM2</accession>
<gene>
    <name evidence="2" type="ORF">AWC22_03960</name>
</gene>
<dbReference type="STRING" id="486698.AWC22_03960"/>
<reference evidence="2 3" key="1">
    <citation type="submission" date="2016-01" db="EMBL/GenBank/DDBJ databases">
        <title>The new phylogeny of the genus Mycobacterium.</title>
        <authorList>
            <person name="Tarcisio F."/>
            <person name="Conor M."/>
            <person name="Antonella G."/>
            <person name="Elisabetta G."/>
            <person name="Giulia F.S."/>
            <person name="Sara T."/>
            <person name="Anna F."/>
            <person name="Clotilde B."/>
            <person name="Roberto B."/>
            <person name="Veronica D.S."/>
            <person name="Fabio R."/>
            <person name="Monica P."/>
            <person name="Olivier J."/>
            <person name="Enrico T."/>
            <person name="Nicola S."/>
        </authorList>
    </citation>
    <scope>NUCLEOTIDE SEQUENCE [LARGE SCALE GENOMIC DNA]</scope>
    <source>
        <strain evidence="2 3">DSM 45176</strain>
    </source>
</reference>
<dbReference type="SUPFAM" id="SSF52980">
    <property type="entry name" value="Restriction endonuclease-like"/>
    <property type="match status" value="1"/>
</dbReference>
<evidence type="ECO:0000313" key="3">
    <source>
        <dbReference type="Proteomes" id="UP000193087"/>
    </source>
</evidence>
<comment type="caution">
    <text evidence="2">The sequence shown here is derived from an EMBL/GenBank/DDBJ whole genome shotgun (WGS) entry which is preliminary data.</text>
</comment>
<protein>
    <recommendedName>
        <fullName evidence="1">DUF559 domain-containing protein</fullName>
    </recommendedName>
</protein>
<dbReference type="OrthoDB" id="4390288at2"/>
<name>A0A1X2BGM2_9MYCO</name>
<dbReference type="Pfam" id="PF04480">
    <property type="entry name" value="DUF559"/>
    <property type="match status" value="1"/>
</dbReference>
<keyword evidence="3" id="KW-1185">Reference proteome</keyword>
<proteinExistence type="predicted"/>
<dbReference type="Gene3D" id="3.40.960.10">
    <property type="entry name" value="VSR Endonuclease"/>
    <property type="match status" value="1"/>
</dbReference>